<proteinExistence type="inferred from homology"/>
<feature type="domain" description="DHFR" evidence="8">
    <location>
        <begin position="6"/>
        <end position="193"/>
    </location>
</feature>
<evidence type="ECO:0000259" key="8">
    <source>
        <dbReference type="PROSITE" id="PS51330"/>
    </source>
</evidence>
<dbReference type="InterPro" id="IPR024072">
    <property type="entry name" value="DHFR-like_dom_sf"/>
</dbReference>
<dbReference type="Pfam" id="PF00186">
    <property type="entry name" value="DHFR_1"/>
    <property type="match status" value="1"/>
</dbReference>
<dbReference type="PANTHER" id="PTHR48069:SF3">
    <property type="entry name" value="DIHYDROFOLATE REDUCTASE"/>
    <property type="match status" value="1"/>
</dbReference>
<keyword evidence="3" id="KW-0554">One-carbon metabolism</keyword>
<dbReference type="EMBL" id="MDYQ01000441">
    <property type="protein sequence ID" value="PRP74808.1"/>
    <property type="molecule type" value="Genomic_DNA"/>
</dbReference>
<dbReference type="GO" id="GO:0046655">
    <property type="term" value="P:folic acid metabolic process"/>
    <property type="evidence" value="ECO:0007669"/>
    <property type="project" value="TreeGrafter"/>
</dbReference>
<dbReference type="SUPFAM" id="SSF53597">
    <property type="entry name" value="Dihydrofolate reductase-like"/>
    <property type="match status" value="1"/>
</dbReference>
<dbReference type="STRING" id="1890364.A0A2P6MSY0"/>
<evidence type="ECO:0000256" key="4">
    <source>
        <dbReference type="ARBA" id="ARBA00022857"/>
    </source>
</evidence>
<evidence type="ECO:0000256" key="3">
    <source>
        <dbReference type="ARBA" id="ARBA00022563"/>
    </source>
</evidence>
<keyword evidence="4" id="KW-0521">NADP</keyword>
<dbReference type="OrthoDB" id="4664297at2759"/>
<dbReference type="InterPro" id="IPR017925">
    <property type="entry name" value="DHFR_CS"/>
</dbReference>
<dbReference type="Proteomes" id="UP000241769">
    <property type="component" value="Unassembled WGS sequence"/>
</dbReference>
<keyword evidence="10" id="KW-1185">Reference proteome</keyword>
<evidence type="ECO:0000256" key="7">
    <source>
        <dbReference type="SAM" id="MobiDB-lite"/>
    </source>
</evidence>
<dbReference type="GO" id="GO:0004146">
    <property type="term" value="F:dihydrofolate reductase activity"/>
    <property type="evidence" value="ECO:0007669"/>
    <property type="project" value="UniProtKB-EC"/>
</dbReference>
<dbReference type="PANTHER" id="PTHR48069">
    <property type="entry name" value="DIHYDROFOLATE REDUCTASE"/>
    <property type="match status" value="1"/>
</dbReference>
<comment type="caution">
    <text evidence="9">The sequence shown here is derived from an EMBL/GenBank/DDBJ whole genome shotgun (WGS) entry which is preliminary data.</text>
</comment>
<feature type="region of interest" description="Disordered" evidence="7">
    <location>
        <begin position="199"/>
        <end position="222"/>
    </location>
</feature>
<dbReference type="PROSITE" id="PS00075">
    <property type="entry name" value="DHFR_1"/>
    <property type="match status" value="1"/>
</dbReference>
<evidence type="ECO:0000256" key="2">
    <source>
        <dbReference type="ARBA" id="ARBA00012856"/>
    </source>
</evidence>
<evidence type="ECO:0000313" key="10">
    <source>
        <dbReference type="Proteomes" id="UP000241769"/>
    </source>
</evidence>
<dbReference type="Gene3D" id="3.40.430.10">
    <property type="entry name" value="Dihydrofolate Reductase, subunit A"/>
    <property type="match status" value="1"/>
</dbReference>
<feature type="compositionally biased region" description="Basic and acidic residues" evidence="7">
    <location>
        <begin position="207"/>
        <end position="222"/>
    </location>
</feature>
<organism evidence="9 10">
    <name type="scientific">Planoprotostelium fungivorum</name>
    <dbReference type="NCBI Taxonomy" id="1890364"/>
    <lineage>
        <taxon>Eukaryota</taxon>
        <taxon>Amoebozoa</taxon>
        <taxon>Evosea</taxon>
        <taxon>Variosea</taxon>
        <taxon>Cavosteliida</taxon>
        <taxon>Cavosteliaceae</taxon>
        <taxon>Planoprotostelium</taxon>
    </lineage>
</organism>
<dbReference type="PRINTS" id="PR00070">
    <property type="entry name" value="DHFR"/>
</dbReference>
<dbReference type="GO" id="GO:0046452">
    <property type="term" value="P:dihydrofolate metabolic process"/>
    <property type="evidence" value="ECO:0007669"/>
    <property type="project" value="TreeGrafter"/>
</dbReference>
<dbReference type="PROSITE" id="PS51330">
    <property type="entry name" value="DHFR_2"/>
    <property type="match status" value="1"/>
</dbReference>
<comment type="pathway">
    <text evidence="1">Cofactor biosynthesis; tetrahydrofolate biosynthesis; 5,6,7,8-tetrahydrofolate from 7,8-dihydrofolate: step 1/1.</text>
</comment>
<accession>A0A2P6MSY0</accession>
<dbReference type="GO" id="GO:0006730">
    <property type="term" value="P:one-carbon metabolic process"/>
    <property type="evidence" value="ECO:0007669"/>
    <property type="project" value="UniProtKB-KW"/>
</dbReference>
<dbReference type="InterPro" id="IPR001796">
    <property type="entry name" value="DHFR_dom"/>
</dbReference>
<dbReference type="GO" id="GO:0050661">
    <property type="term" value="F:NADP binding"/>
    <property type="evidence" value="ECO:0007669"/>
    <property type="project" value="InterPro"/>
</dbReference>
<dbReference type="AlphaFoldDB" id="A0A2P6MSY0"/>
<sequence length="222" mass="25371">MSQEKTFDMIVAVCQGWGIGKHGTLPWRIRKDMQFFQSKTSTPPSPMKKNIVIMGRKTYDSIPPKFRPLPDRTNIILSRNTQLKESLPEGVIVCDSLPSALDCAYAIQDRGDVYVAGGGQVYRDGLTLSGEKRGYHCRNIFVTHIDKQYDCDAFFPDLSKPPHSSSFRLSNELERLPVEEDNGVQFRFATYSAETSGVSLHKKHQHLRESERQFNRQEESER</sequence>
<dbReference type="CDD" id="cd00209">
    <property type="entry name" value="DHFR"/>
    <property type="match status" value="1"/>
</dbReference>
<evidence type="ECO:0000256" key="5">
    <source>
        <dbReference type="ARBA" id="ARBA00023002"/>
    </source>
</evidence>
<dbReference type="UniPathway" id="UPA00077">
    <property type="reaction ID" value="UER00158"/>
</dbReference>
<dbReference type="GO" id="GO:0005739">
    <property type="term" value="C:mitochondrion"/>
    <property type="evidence" value="ECO:0007669"/>
    <property type="project" value="TreeGrafter"/>
</dbReference>
<keyword evidence="5" id="KW-0560">Oxidoreductase</keyword>
<dbReference type="InParanoid" id="A0A2P6MSY0"/>
<evidence type="ECO:0000313" key="9">
    <source>
        <dbReference type="EMBL" id="PRP74808.1"/>
    </source>
</evidence>
<reference evidence="9 10" key="1">
    <citation type="journal article" date="2018" name="Genome Biol. Evol.">
        <title>Multiple Roots of Fruiting Body Formation in Amoebozoa.</title>
        <authorList>
            <person name="Hillmann F."/>
            <person name="Forbes G."/>
            <person name="Novohradska S."/>
            <person name="Ferling I."/>
            <person name="Riege K."/>
            <person name="Groth M."/>
            <person name="Westermann M."/>
            <person name="Marz M."/>
            <person name="Spaller T."/>
            <person name="Winckler T."/>
            <person name="Schaap P."/>
            <person name="Glockner G."/>
        </authorList>
    </citation>
    <scope>NUCLEOTIDE SEQUENCE [LARGE SCALE GENOMIC DNA]</scope>
    <source>
        <strain evidence="9 10">Jena</strain>
    </source>
</reference>
<gene>
    <name evidence="9" type="ORF">PROFUN_06669</name>
</gene>
<dbReference type="InterPro" id="IPR012259">
    <property type="entry name" value="DHFR"/>
</dbReference>
<evidence type="ECO:0000256" key="6">
    <source>
        <dbReference type="RuleBase" id="RU004474"/>
    </source>
</evidence>
<name>A0A2P6MSY0_9EUKA</name>
<dbReference type="GO" id="GO:0046654">
    <property type="term" value="P:tetrahydrofolate biosynthetic process"/>
    <property type="evidence" value="ECO:0007669"/>
    <property type="project" value="UniProtKB-UniPathway"/>
</dbReference>
<protein>
    <recommendedName>
        <fullName evidence="2">dihydrofolate reductase</fullName>
        <ecNumber evidence="2">1.5.1.3</ecNumber>
    </recommendedName>
</protein>
<evidence type="ECO:0000256" key="1">
    <source>
        <dbReference type="ARBA" id="ARBA00004903"/>
    </source>
</evidence>
<dbReference type="EC" id="1.5.1.3" evidence="2"/>
<comment type="similarity">
    <text evidence="6">Belongs to the dihydrofolate reductase family.</text>
</comment>